<dbReference type="Proteomes" id="UP001165082">
    <property type="component" value="Unassembled WGS sequence"/>
</dbReference>
<accession>A0A9W7A097</accession>
<reference evidence="1" key="1">
    <citation type="submission" date="2022-07" db="EMBL/GenBank/DDBJ databases">
        <title>Genome analysis of Parmales, a sister group of diatoms, reveals the evolutionary specialization of diatoms from phago-mixotrophs to photoautotrophs.</title>
        <authorList>
            <person name="Ban H."/>
            <person name="Sato S."/>
            <person name="Yoshikawa S."/>
            <person name="Kazumasa Y."/>
            <person name="Nakamura Y."/>
            <person name="Ichinomiya M."/>
            <person name="Saitoh K."/>
            <person name="Sato N."/>
            <person name="Blanc-Mathieu R."/>
            <person name="Endo H."/>
            <person name="Kuwata A."/>
            <person name="Ogata H."/>
        </authorList>
    </citation>
    <scope>NUCLEOTIDE SEQUENCE</scope>
</reference>
<evidence type="ECO:0000313" key="1">
    <source>
        <dbReference type="EMBL" id="GMH63599.1"/>
    </source>
</evidence>
<proteinExistence type="predicted"/>
<gene>
    <name evidence="1" type="ORF">TrRE_jg1342</name>
</gene>
<keyword evidence="2" id="KW-1185">Reference proteome</keyword>
<evidence type="ECO:0000313" key="2">
    <source>
        <dbReference type="Proteomes" id="UP001165082"/>
    </source>
</evidence>
<name>A0A9W7A097_9STRA</name>
<dbReference type="AlphaFoldDB" id="A0A9W7A097"/>
<sequence>MVGGFPQPKQALLRKGDCVVFDMRCLHVGQGYKGKGSGGDDGKARALFNLTFRNPEATEDIGYEGSIREEVRGWTLGGMQREIIRGEKEGGAFGHKAVKG</sequence>
<comment type="caution">
    <text evidence="1">The sequence shown here is derived from an EMBL/GenBank/DDBJ whole genome shotgun (WGS) entry which is preliminary data.</text>
</comment>
<evidence type="ECO:0008006" key="3">
    <source>
        <dbReference type="Google" id="ProtNLM"/>
    </source>
</evidence>
<dbReference type="EMBL" id="BRXZ01001146">
    <property type="protein sequence ID" value="GMH63599.1"/>
    <property type="molecule type" value="Genomic_DNA"/>
</dbReference>
<organism evidence="1 2">
    <name type="scientific">Triparma retinervis</name>
    <dbReference type="NCBI Taxonomy" id="2557542"/>
    <lineage>
        <taxon>Eukaryota</taxon>
        <taxon>Sar</taxon>
        <taxon>Stramenopiles</taxon>
        <taxon>Ochrophyta</taxon>
        <taxon>Bolidophyceae</taxon>
        <taxon>Parmales</taxon>
        <taxon>Triparmaceae</taxon>
        <taxon>Triparma</taxon>
    </lineage>
</organism>
<protein>
    <recommendedName>
        <fullName evidence="3">Phytanoyl-CoA dioxygenase</fullName>
    </recommendedName>
</protein>